<evidence type="ECO:0000256" key="3">
    <source>
        <dbReference type="ARBA" id="ARBA00022989"/>
    </source>
</evidence>
<reference evidence="8 9" key="1">
    <citation type="submission" date="2014-04" db="EMBL/GenBank/DDBJ databases">
        <title>Evolutionary Origins and Diversification of the Mycorrhizal Mutualists.</title>
        <authorList>
            <consortium name="DOE Joint Genome Institute"/>
            <consortium name="Mycorrhizal Genomics Consortium"/>
            <person name="Kohler A."/>
            <person name="Kuo A."/>
            <person name="Nagy L.G."/>
            <person name="Floudas D."/>
            <person name="Copeland A."/>
            <person name="Barry K.W."/>
            <person name="Cichocki N."/>
            <person name="Veneault-Fourrey C."/>
            <person name="LaButti K."/>
            <person name="Lindquist E.A."/>
            <person name="Lipzen A."/>
            <person name="Lundell T."/>
            <person name="Morin E."/>
            <person name="Murat C."/>
            <person name="Riley R."/>
            <person name="Ohm R."/>
            <person name="Sun H."/>
            <person name="Tunlid A."/>
            <person name="Henrissat B."/>
            <person name="Grigoriev I.V."/>
            <person name="Hibbett D.S."/>
            <person name="Martin F."/>
        </authorList>
    </citation>
    <scope>NUCLEOTIDE SEQUENCE [LARGE SCALE GENOMIC DNA]</scope>
    <source>
        <strain evidence="8 9">MD-312</strain>
    </source>
</reference>
<dbReference type="InterPro" id="IPR052337">
    <property type="entry name" value="SAT4-like"/>
</dbReference>
<protein>
    <recommendedName>
        <fullName evidence="7">Rhodopsin domain-containing protein</fullName>
    </recommendedName>
</protein>
<dbReference type="Proteomes" id="UP000053820">
    <property type="component" value="Unassembled WGS sequence"/>
</dbReference>
<dbReference type="InterPro" id="IPR049326">
    <property type="entry name" value="Rhodopsin_dom_fungi"/>
</dbReference>
<dbReference type="AlphaFoldDB" id="A0A0C9WC86"/>
<dbReference type="PANTHER" id="PTHR33048">
    <property type="entry name" value="PTH11-LIKE INTEGRAL MEMBRANE PROTEIN (AFU_ORTHOLOGUE AFUA_5G11245)"/>
    <property type="match status" value="1"/>
</dbReference>
<keyword evidence="9" id="KW-1185">Reference proteome</keyword>
<dbReference type="OrthoDB" id="444631at2759"/>
<evidence type="ECO:0000259" key="7">
    <source>
        <dbReference type="Pfam" id="PF20684"/>
    </source>
</evidence>
<dbReference type="HOGENOM" id="CLU_052841_2_2_1"/>
<sequence>KVIAAFFHGVALSCTFSRLLYRWYLRRYWWEDVWASVAFIWDVACLVTPAYFVSDPPTLEDKVSNWVSSLSFTLVLWAARTSILLSLIRVSNPTGTLRRIALFFVGSFGIMCVALTIQKVYFCARYRCAMSTSVAVAQLITDVISDIVLVTAPIRLLREVRLSKNRRILLLSAFSASLLISAVSIPHSVLLFYSMTNVTLLFAELKVNIVEVSRCCASPLTIDRSRSCHDRQLSLSSSVTFSSSSHSHTAYASV</sequence>
<keyword evidence="4 6" id="KW-0472">Membrane</keyword>
<dbReference type="Pfam" id="PF20684">
    <property type="entry name" value="Fung_rhodopsin"/>
    <property type="match status" value="1"/>
</dbReference>
<gene>
    <name evidence="8" type="ORF">HYDPIDRAFT_95616</name>
</gene>
<feature type="domain" description="Rhodopsin" evidence="7">
    <location>
        <begin position="18"/>
        <end position="193"/>
    </location>
</feature>
<accession>A0A0C9WC86</accession>
<evidence type="ECO:0000313" key="8">
    <source>
        <dbReference type="EMBL" id="KIJ61876.1"/>
    </source>
</evidence>
<feature type="transmembrane region" description="Helical" evidence="6">
    <location>
        <begin position="33"/>
        <end position="54"/>
    </location>
</feature>
<comment type="subcellular location">
    <subcellularLocation>
        <location evidence="1">Membrane</location>
        <topology evidence="1">Multi-pass membrane protein</topology>
    </subcellularLocation>
</comment>
<name>A0A0C9WC86_9AGAM</name>
<keyword evidence="2 6" id="KW-0812">Transmembrane</keyword>
<dbReference type="GO" id="GO:0016020">
    <property type="term" value="C:membrane"/>
    <property type="evidence" value="ECO:0007669"/>
    <property type="project" value="UniProtKB-SubCell"/>
</dbReference>
<evidence type="ECO:0000256" key="1">
    <source>
        <dbReference type="ARBA" id="ARBA00004141"/>
    </source>
</evidence>
<feature type="transmembrane region" description="Helical" evidence="6">
    <location>
        <begin position="66"/>
        <end position="88"/>
    </location>
</feature>
<feature type="transmembrane region" description="Helical" evidence="6">
    <location>
        <begin position="6"/>
        <end position="21"/>
    </location>
</feature>
<comment type="similarity">
    <text evidence="5">Belongs to the SAT4 family.</text>
</comment>
<evidence type="ECO:0000256" key="2">
    <source>
        <dbReference type="ARBA" id="ARBA00022692"/>
    </source>
</evidence>
<evidence type="ECO:0000313" key="9">
    <source>
        <dbReference type="Proteomes" id="UP000053820"/>
    </source>
</evidence>
<dbReference type="EMBL" id="KN839859">
    <property type="protein sequence ID" value="KIJ61876.1"/>
    <property type="molecule type" value="Genomic_DNA"/>
</dbReference>
<feature type="transmembrane region" description="Helical" evidence="6">
    <location>
        <begin position="100"/>
        <end position="122"/>
    </location>
</feature>
<feature type="transmembrane region" description="Helical" evidence="6">
    <location>
        <begin position="134"/>
        <end position="156"/>
    </location>
</feature>
<feature type="non-terminal residue" evidence="8">
    <location>
        <position position="1"/>
    </location>
</feature>
<proteinExistence type="inferred from homology"/>
<evidence type="ECO:0000256" key="4">
    <source>
        <dbReference type="ARBA" id="ARBA00023136"/>
    </source>
</evidence>
<dbReference type="PANTHER" id="PTHR33048:SF47">
    <property type="entry name" value="INTEGRAL MEMBRANE PROTEIN-RELATED"/>
    <property type="match status" value="1"/>
</dbReference>
<organism evidence="8 9">
    <name type="scientific">Hydnomerulius pinastri MD-312</name>
    <dbReference type="NCBI Taxonomy" id="994086"/>
    <lineage>
        <taxon>Eukaryota</taxon>
        <taxon>Fungi</taxon>
        <taxon>Dikarya</taxon>
        <taxon>Basidiomycota</taxon>
        <taxon>Agaricomycotina</taxon>
        <taxon>Agaricomycetes</taxon>
        <taxon>Agaricomycetidae</taxon>
        <taxon>Boletales</taxon>
        <taxon>Boletales incertae sedis</taxon>
        <taxon>Leucogyrophana</taxon>
    </lineage>
</organism>
<keyword evidence="3 6" id="KW-1133">Transmembrane helix</keyword>
<evidence type="ECO:0000256" key="5">
    <source>
        <dbReference type="ARBA" id="ARBA00038359"/>
    </source>
</evidence>
<evidence type="ECO:0000256" key="6">
    <source>
        <dbReference type="SAM" id="Phobius"/>
    </source>
</evidence>
<feature type="transmembrane region" description="Helical" evidence="6">
    <location>
        <begin position="168"/>
        <end position="193"/>
    </location>
</feature>